<evidence type="ECO:0000256" key="1">
    <source>
        <dbReference type="SAM" id="Phobius"/>
    </source>
</evidence>
<protein>
    <submittedName>
        <fullName evidence="2">Uncharacterized protein</fullName>
    </submittedName>
</protein>
<keyword evidence="3" id="KW-1185">Reference proteome</keyword>
<feature type="transmembrane region" description="Helical" evidence="1">
    <location>
        <begin position="63"/>
        <end position="85"/>
    </location>
</feature>
<feature type="transmembrane region" description="Helical" evidence="1">
    <location>
        <begin position="91"/>
        <end position="112"/>
    </location>
</feature>
<reference evidence="2" key="1">
    <citation type="journal article" date="2021" name="Nat. Commun.">
        <title>Genetic determinants of endophytism in the Arabidopsis root mycobiome.</title>
        <authorList>
            <person name="Mesny F."/>
            <person name="Miyauchi S."/>
            <person name="Thiergart T."/>
            <person name="Pickel B."/>
            <person name="Atanasova L."/>
            <person name="Karlsson M."/>
            <person name="Huettel B."/>
            <person name="Barry K.W."/>
            <person name="Haridas S."/>
            <person name="Chen C."/>
            <person name="Bauer D."/>
            <person name="Andreopoulos W."/>
            <person name="Pangilinan J."/>
            <person name="LaButti K."/>
            <person name="Riley R."/>
            <person name="Lipzen A."/>
            <person name="Clum A."/>
            <person name="Drula E."/>
            <person name="Henrissat B."/>
            <person name="Kohler A."/>
            <person name="Grigoriev I.V."/>
            <person name="Martin F.M."/>
            <person name="Hacquard S."/>
        </authorList>
    </citation>
    <scope>NUCLEOTIDE SEQUENCE</scope>
    <source>
        <strain evidence="2">MPI-CAGE-AT-0147</strain>
    </source>
</reference>
<evidence type="ECO:0000313" key="2">
    <source>
        <dbReference type="EMBL" id="KAH7176456.1"/>
    </source>
</evidence>
<dbReference type="AlphaFoldDB" id="A0A9P9JJA4"/>
<accession>A0A9P9JJA4</accession>
<organism evidence="2 3">
    <name type="scientific">Dactylonectria macrodidyma</name>
    <dbReference type="NCBI Taxonomy" id="307937"/>
    <lineage>
        <taxon>Eukaryota</taxon>
        <taxon>Fungi</taxon>
        <taxon>Dikarya</taxon>
        <taxon>Ascomycota</taxon>
        <taxon>Pezizomycotina</taxon>
        <taxon>Sordariomycetes</taxon>
        <taxon>Hypocreomycetidae</taxon>
        <taxon>Hypocreales</taxon>
        <taxon>Nectriaceae</taxon>
        <taxon>Dactylonectria</taxon>
    </lineage>
</organism>
<proteinExistence type="predicted"/>
<dbReference type="Proteomes" id="UP000738349">
    <property type="component" value="Unassembled WGS sequence"/>
</dbReference>
<gene>
    <name evidence="2" type="ORF">EDB81DRAFT_772676</name>
</gene>
<sequence length="117" mass="13319">MGMLDTQGLRMHGLCATFGLGSCGIDWCRLRGEQWMGMGGICLGFFFRQRACGLKESRRIPGMAFSTTLLLLQCCFAMLLRILIIYRTDIFFMRMGFVSYLGFAATYMALAWESYFV</sequence>
<keyword evidence="1" id="KW-0472">Membrane</keyword>
<dbReference type="EMBL" id="JAGMUV010000001">
    <property type="protein sequence ID" value="KAH7176456.1"/>
    <property type="molecule type" value="Genomic_DNA"/>
</dbReference>
<keyword evidence="1" id="KW-1133">Transmembrane helix</keyword>
<name>A0A9P9JJA4_9HYPO</name>
<keyword evidence="1" id="KW-0812">Transmembrane</keyword>
<comment type="caution">
    <text evidence="2">The sequence shown here is derived from an EMBL/GenBank/DDBJ whole genome shotgun (WGS) entry which is preliminary data.</text>
</comment>
<evidence type="ECO:0000313" key="3">
    <source>
        <dbReference type="Proteomes" id="UP000738349"/>
    </source>
</evidence>